<dbReference type="Proteomes" id="UP000750197">
    <property type="component" value="Unassembled WGS sequence"/>
</dbReference>
<reference evidence="3" key="1">
    <citation type="submission" date="2021-05" db="EMBL/GenBank/DDBJ databases">
        <title>Genomic insights into ecological role and evolution of a novel Thermoplasmata order Candidatus Sysuiplasmatales.</title>
        <authorList>
            <person name="Yuan Y."/>
        </authorList>
    </citation>
    <scope>NUCLEOTIDE SEQUENCE</scope>
    <source>
        <strain evidence="3">TUT19-bin139</strain>
        <strain evidence="2">YP2-bin.285</strain>
    </source>
</reference>
<dbReference type="InterPro" id="IPR023631">
    <property type="entry name" value="Amidase_dom"/>
</dbReference>
<dbReference type="PANTHER" id="PTHR11895">
    <property type="entry name" value="TRANSAMIDASE"/>
    <property type="match status" value="1"/>
</dbReference>
<dbReference type="PANTHER" id="PTHR11895:SF67">
    <property type="entry name" value="AMIDASE DOMAIN-CONTAINING PROTEIN"/>
    <property type="match status" value="1"/>
</dbReference>
<dbReference type="Proteomes" id="UP000716004">
    <property type="component" value="Unassembled WGS sequence"/>
</dbReference>
<evidence type="ECO:0000313" key="4">
    <source>
        <dbReference type="Proteomes" id="UP000750197"/>
    </source>
</evidence>
<evidence type="ECO:0000259" key="1">
    <source>
        <dbReference type="Pfam" id="PF01425"/>
    </source>
</evidence>
<name>A0A8J7YQF0_9ARCH</name>
<gene>
    <name evidence="2" type="ORF">J9259_04165</name>
    <name evidence="3" type="ORF">KIY12_07740</name>
</gene>
<protein>
    <submittedName>
        <fullName evidence="3">Amidase</fullName>
    </submittedName>
</protein>
<evidence type="ECO:0000313" key="3">
    <source>
        <dbReference type="EMBL" id="MBX8644595.1"/>
    </source>
</evidence>
<dbReference type="Pfam" id="PF01425">
    <property type="entry name" value="Amidase"/>
    <property type="match status" value="2"/>
</dbReference>
<dbReference type="Gene3D" id="3.90.1300.10">
    <property type="entry name" value="Amidase signature (AS) domain"/>
    <property type="match status" value="1"/>
</dbReference>
<evidence type="ECO:0000313" key="2">
    <source>
        <dbReference type="EMBL" id="MBX8631700.1"/>
    </source>
</evidence>
<feature type="domain" description="Amidase" evidence="1">
    <location>
        <begin position="30"/>
        <end position="180"/>
    </location>
</feature>
<proteinExistence type="predicted"/>
<sequence>MQRGNGHQTTSAADRCNAIVYSTRIQPISDGTLSGLKFAIKDNIDVAGVRTTACSRILEGYVPTTDAFVVERLRVSGAEIVGKANNHEFAVGATNTSSIFGPVRNPVDPDRISGGSSGGSVAAVASGIADVGIGTDTGGSIRVPAALCGVTGFKPTTGIIPTDGVIPLSRTMDTVGIAAMDPGIIEKVFTSIIPQQVVHLLNPPKDVRRIGLMLFDDTPVSRGILSTIESLDMGLDLNECEIAGFEKLTGKARRTITSAEGASYHRHWLETKPDLYFADVREVLSAGLQTSTAEYIEAWNIVRKIMKEYERSFAQFDLIMSPVATTVAPTIAEVTGRELSYREILLGRTELFNAVFAPSISLNVCSLDGLPCGLMVSGRRNDDLTVLSFARKLQSQLRNI</sequence>
<dbReference type="AlphaFoldDB" id="A0A8J7YQF0"/>
<dbReference type="GO" id="GO:0003824">
    <property type="term" value="F:catalytic activity"/>
    <property type="evidence" value="ECO:0007669"/>
    <property type="project" value="InterPro"/>
</dbReference>
<dbReference type="InterPro" id="IPR036928">
    <property type="entry name" value="AS_sf"/>
</dbReference>
<comment type="caution">
    <text evidence="3">The sequence shown here is derived from an EMBL/GenBank/DDBJ whole genome shotgun (WGS) entry which is preliminary data.</text>
</comment>
<feature type="domain" description="Amidase" evidence="1">
    <location>
        <begin position="289"/>
        <end position="387"/>
    </location>
</feature>
<organism evidence="3 4">
    <name type="scientific">Candidatus Sysuiplasma superficiale</name>
    <dbReference type="NCBI Taxonomy" id="2823368"/>
    <lineage>
        <taxon>Archaea</taxon>
        <taxon>Methanobacteriati</taxon>
        <taxon>Thermoplasmatota</taxon>
        <taxon>Thermoplasmata</taxon>
        <taxon>Candidatus Sysuiplasmatales</taxon>
        <taxon>Candidatus Sysuiplasmataceae</taxon>
        <taxon>Candidatus Sysuiplasma</taxon>
    </lineage>
</organism>
<dbReference type="InterPro" id="IPR000120">
    <property type="entry name" value="Amidase"/>
</dbReference>
<dbReference type="EMBL" id="JAGVSJ010000007">
    <property type="protein sequence ID" value="MBX8631700.1"/>
    <property type="molecule type" value="Genomic_DNA"/>
</dbReference>
<dbReference type="SUPFAM" id="SSF75304">
    <property type="entry name" value="Amidase signature (AS) enzymes"/>
    <property type="match status" value="1"/>
</dbReference>
<dbReference type="EMBL" id="JAHEAC010000077">
    <property type="protein sequence ID" value="MBX8644595.1"/>
    <property type="molecule type" value="Genomic_DNA"/>
</dbReference>
<accession>A0A8J7YQF0</accession>